<reference evidence="1" key="2">
    <citation type="submission" date="2020-11" db="EMBL/GenBank/DDBJ databases">
        <authorList>
            <person name="McCartney M.A."/>
            <person name="Auch B."/>
            <person name="Kono T."/>
            <person name="Mallez S."/>
            <person name="Becker A."/>
            <person name="Gohl D.M."/>
            <person name="Silverstein K.A.T."/>
            <person name="Koren S."/>
            <person name="Bechman K.B."/>
            <person name="Herman A."/>
            <person name="Abrahante J.E."/>
            <person name="Garbe J."/>
        </authorList>
    </citation>
    <scope>NUCLEOTIDE SEQUENCE</scope>
    <source>
        <strain evidence="1">Duluth1</strain>
        <tissue evidence="1">Whole animal</tissue>
    </source>
</reference>
<evidence type="ECO:0000313" key="2">
    <source>
        <dbReference type="Proteomes" id="UP000828390"/>
    </source>
</evidence>
<proteinExistence type="predicted"/>
<sequence>MCLLSSTPPTRVYGCHNLLPFFPLVFLDHQWPVLSLQQVFVLDKKLEKDINLFFGPRMALTRISAVFVFKFLRVFSPSDVDGGSGDFPKNSDYHDRSRLTTPSCDHNRDNFLLERDEWSVGGRRASVHHTVNRLELGFVVFH</sequence>
<keyword evidence="2" id="KW-1185">Reference proteome</keyword>
<name>A0A9D4CQK6_DREPO</name>
<accession>A0A9D4CQK6</accession>
<gene>
    <name evidence="1" type="ORF">DPMN_054437</name>
</gene>
<reference evidence="1" key="1">
    <citation type="journal article" date="2019" name="bioRxiv">
        <title>The Genome of the Zebra Mussel, Dreissena polymorpha: A Resource for Invasive Species Research.</title>
        <authorList>
            <person name="McCartney M.A."/>
            <person name="Auch B."/>
            <person name="Kono T."/>
            <person name="Mallez S."/>
            <person name="Zhang Y."/>
            <person name="Obille A."/>
            <person name="Becker A."/>
            <person name="Abrahante J.E."/>
            <person name="Garbe J."/>
            <person name="Badalamenti J.P."/>
            <person name="Herman A."/>
            <person name="Mangelson H."/>
            <person name="Liachko I."/>
            <person name="Sullivan S."/>
            <person name="Sone E.D."/>
            <person name="Koren S."/>
            <person name="Silverstein K.A.T."/>
            <person name="Beckman K.B."/>
            <person name="Gohl D.M."/>
        </authorList>
    </citation>
    <scope>NUCLEOTIDE SEQUENCE</scope>
    <source>
        <strain evidence="1">Duluth1</strain>
        <tissue evidence="1">Whole animal</tissue>
    </source>
</reference>
<dbReference type="EMBL" id="JAIWYP010000012">
    <property type="protein sequence ID" value="KAH3728480.1"/>
    <property type="molecule type" value="Genomic_DNA"/>
</dbReference>
<organism evidence="1 2">
    <name type="scientific">Dreissena polymorpha</name>
    <name type="common">Zebra mussel</name>
    <name type="synonym">Mytilus polymorpha</name>
    <dbReference type="NCBI Taxonomy" id="45954"/>
    <lineage>
        <taxon>Eukaryota</taxon>
        <taxon>Metazoa</taxon>
        <taxon>Spiralia</taxon>
        <taxon>Lophotrochozoa</taxon>
        <taxon>Mollusca</taxon>
        <taxon>Bivalvia</taxon>
        <taxon>Autobranchia</taxon>
        <taxon>Heteroconchia</taxon>
        <taxon>Euheterodonta</taxon>
        <taxon>Imparidentia</taxon>
        <taxon>Neoheterodontei</taxon>
        <taxon>Myida</taxon>
        <taxon>Dreissenoidea</taxon>
        <taxon>Dreissenidae</taxon>
        <taxon>Dreissena</taxon>
    </lineage>
</organism>
<comment type="caution">
    <text evidence="1">The sequence shown here is derived from an EMBL/GenBank/DDBJ whole genome shotgun (WGS) entry which is preliminary data.</text>
</comment>
<evidence type="ECO:0000313" key="1">
    <source>
        <dbReference type="EMBL" id="KAH3728480.1"/>
    </source>
</evidence>
<protein>
    <submittedName>
        <fullName evidence="1">Uncharacterized protein</fullName>
    </submittedName>
</protein>
<dbReference type="Proteomes" id="UP000828390">
    <property type="component" value="Unassembled WGS sequence"/>
</dbReference>
<dbReference type="AlphaFoldDB" id="A0A9D4CQK6"/>